<evidence type="ECO:0000256" key="4">
    <source>
        <dbReference type="RuleBase" id="RU004508"/>
    </source>
</evidence>
<evidence type="ECO:0000313" key="8">
    <source>
        <dbReference type="Proteomes" id="UP000256343"/>
    </source>
</evidence>
<accession>A0A336JKL0</accession>
<evidence type="ECO:0000313" key="6">
    <source>
        <dbReference type="EMBL" id="SSW90002.1"/>
    </source>
</evidence>
<protein>
    <submittedName>
        <fullName evidence="6">dTDP-4-amino-4,6-dideoxygalactose transaminase</fullName>
    </submittedName>
</protein>
<dbReference type="GO" id="GO:0000271">
    <property type="term" value="P:polysaccharide biosynthetic process"/>
    <property type="evidence" value="ECO:0007669"/>
    <property type="project" value="TreeGrafter"/>
</dbReference>
<dbReference type="InterPro" id="IPR015424">
    <property type="entry name" value="PyrdxlP-dep_Trfase"/>
</dbReference>
<dbReference type="Proteomes" id="UP000252631">
    <property type="component" value="Unassembled WGS sequence"/>
</dbReference>
<dbReference type="PIRSF" id="PIRSF000390">
    <property type="entry name" value="PLP_StrS"/>
    <property type="match status" value="1"/>
</dbReference>
<proteinExistence type="inferred from homology"/>
<dbReference type="PANTHER" id="PTHR30244:SF34">
    <property type="entry name" value="DTDP-4-AMINO-4,6-DIDEOXYGALACTOSE TRANSAMINASE"/>
    <property type="match status" value="1"/>
</dbReference>
<dbReference type="EMBL" id="UFQQ01000005">
    <property type="protein sequence ID" value="SSW90002.1"/>
    <property type="molecule type" value="Genomic_DNA"/>
</dbReference>
<dbReference type="EMBL" id="QRDT01000005">
    <property type="protein sequence ID" value="RED37977.1"/>
    <property type="molecule type" value="Genomic_DNA"/>
</dbReference>
<evidence type="ECO:0000256" key="1">
    <source>
        <dbReference type="ARBA" id="ARBA00037999"/>
    </source>
</evidence>
<feature type="active site" description="Proton acceptor" evidence="2">
    <location>
        <position position="183"/>
    </location>
</feature>
<dbReference type="Proteomes" id="UP000256343">
    <property type="component" value="Unassembled WGS sequence"/>
</dbReference>
<dbReference type="AlphaFoldDB" id="A0A336JKL0"/>
<organism evidence="6 7">
    <name type="scientific">Rhodopseudomonas pentothenatexigens</name>
    <dbReference type="NCBI Taxonomy" id="999699"/>
    <lineage>
        <taxon>Bacteria</taxon>
        <taxon>Pseudomonadati</taxon>
        <taxon>Pseudomonadota</taxon>
        <taxon>Alphaproteobacteria</taxon>
        <taxon>Hyphomicrobiales</taxon>
        <taxon>Nitrobacteraceae</taxon>
        <taxon>Rhodopseudomonas</taxon>
    </lineage>
</organism>
<keyword evidence="3 4" id="KW-0663">Pyridoxal phosphate</keyword>
<dbReference type="PANTHER" id="PTHR30244">
    <property type="entry name" value="TRANSAMINASE"/>
    <property type="match status" value="1"/>
</dbReference>
<dbReference type="InterPro" id="IPR015421">
    <property type="entry name" value="PyrdxlP-dep_Trfase_major"/>
</dbReference>
<dbReference type="GO" id="GO:0008483">
    <property type="term" value="F:transaminase activity"/>
    <property type="evidence" value="ECO:0007669"/>
    <property type="project" value="TreeGrafter"/>
</dbReference>
<evidence type="ECO:0000313" key="5">
    <source>
        <dbReference type="EMBL" id="RED37977.1"/>
    </source>
</evidence>
<sequence>MERIPVFAPYIGVDTLKHLTDALDVGWLGMGATTKDFEERIQTFLETDRIVVATNTGTSALHIALLAAGLQPGDEVIVPSFDYVADHQAIRLAGGVPVMCDIRDDNLGIDVEKAASLVTDRTRAIIPLHFAGIPCDQAGVYALANKHGLRVIEDAMHGFGTRIDGRRIGSYGDICTYSFDPVKIVTSIDGGCVVLKSEQEAEHLQRMRFLGVNKETSLRYKNKRAWDYDVHCDGFRYHLTNIMASVGVSQIKRAEEFISTRQAVCRAYSNAFRTLDGVRVPATDFTDVSPFIYSLRVLDGRREALIAHMDACGIDVGIHFIPVHKHTHFANCRRSDMSVTDKVVEEVLTLPLHSRMAPEAVERVIDGVTSFFGASAAVPAYSRRTAAV</sequence>
<dbReference type="Gene3D" id="3.90.1150.10">
    <property type="entry name" value="Aspartate Aminotransferase, domain 1"/>
    <property type="match status" value="1"/>
</dbReference>
<comment type="similarity">
    <text evidence="1 4">Belongs to the DegT/DnrJ/EryC1 family.</text>
</comment>
<reference evidence="6 7" key="1">
    <citation type="submission" date="2017-08" db="EMBL/GenBank/DDBJ databases">
        <authorList>
            <person name="de Groot N.N."/>
        </authorList>
    </citation>
    <scope>NUCLEOTIDE SEQUENCE [LARGE SCALE GENOMIC DNA]</scope>
    <source>
        <strain evidence="6 7">JA575</strain>
    </source>
</reference>
<dbReference type="Pfam" id="PF01041">
    <property type="entry name" value="DegT_DnrJ_EryC1"/>
    <property type="match status" value="1"/>
</dbReference>
<dbReference type="SUPFAM" id="SSF53383">
    <property type="entry name" value="PLP-dependent transferases"/>
    <property type="match status" value="1"/>
</dbReference>
<reference evidence="5 8" key="2">
    <citation type="submission" date="2018-07" db="EMBL/GenBank/DDBJ databases">
        <title>Genomic Encyclopedia of Archaeal and Bacterial Type Strains, Phase II (KMG-II): from individual species to whole genera.</title>
        <authorList>
            <person name="Goeker M."/>
        </authorList>
    </citation>
    <scope>NUCLEOTIDE SEQUENCE [LARGE SCALE GENOMIC DNA]</scope>
    <source>
        <strain evidence="5 8">JA575</strain>
    </source>
</reference>
<gene>
    <name evidence="5" type="ORF">BJ125_10556</name>
    <name evidence="6" type="ORF">SAMN05892882_10556</name>
</gene>
<dbReference type="InterPro" id="IPR000653">
    <property type="entry name" value="DegT/StrS_aminotransferase"/>
</dbReference>
<dbReference type="Gene3D" id="3.40.640.10">
    <property type="entry name" value="Type I PLP-dependent aspartate aminotransferase-like (Major domain)"/>
    <property type="match status" value="1"/>
</dbReference>
<dbReference type="CDD" id="cd00616">
    <property type="entry name" value="AHBA_syn"/>
    <property type="match status" value="1"/>
</dbReference>
<dbReference type="RefSeq" id="WP_114357125.1">
    <property type="nucleotide sequence ID" value="NZ_QRDT01000005.1"/>
</dbReference>
<evidence type="ECO:0000256" key="3">
    <source>
        <dbReference type="PIRSR" id="PIRSR000390-2"/>
    </source>
</evidence>
<dbReference type="GO" id="GO:0030170">
    <property type="term" value="F:pyridoxal phosphate binding"/>
    <property type="evidence" value="ECO:0007669"/>
    <property type="project" value="TreeGrafter"/>
</dbReference>
<evidence type="ECO:0000256" key="2">
    <source>
        <dbReference type="PIRSR" id="PIRSR000390-1"/>
    </source>
</evidence>
<evidence type="ECO:0000313" key="7">
    <source>
        <dbReference type="Proteomes" id="UP000252631"/>
    </source>
</evidence>
<dbReference type="OrthoDB" id="9768668at2"/>
<dbReference type="InterPro" id="IPR015422">
    <property type="entry name" value="PyrdxlP-dep_Trfase_small"/>
</dbReference>
<feature type="modified residue" description="N6-(pyridoxal phosphate)lysine" evidence="3">
    <location>
        <position position="183"/>
    </location>
</feature>
<name>A0A336JKL0_9BRAD</name>
<keyword evidence="8" id="KW-1185">Reference proteome</keyword>